<comment type="caution">
    <text evidence="2">The sequence shown here is derived from an EMBL/GenBank/DDBJ whole genome shotgun (WGS) entry which is preliminary data.</text>
</comment>
<organism evidence="2 3">
    <name type="scientific">Macrostomum lignano</name>
    <dbReference type="NCBI Taxonomy" id="282301"/>
    <lineage>
        <taxon>Eukaryota</taxon>
        <taxon>Metazoa</taxon>
        <taxon>Spiralia</taxon>
        <taxon>Lophotrochozoa</taxon>
        <taxon>Platyhelminthes</taxon>
        <taxon>Rhabditophora</taxon>
        <taxon>Macrostomorpha</taxon>
        <taxon>Macrostomida</taxon>
        <taxon>Macrostomidae</taxon>
        <taxon>Macrostomum</taxon>
    </lineage>
</organism>
<dbReference type="EMBL" id="NIVC01000029">
    <property type="protein sequence ID" value="PAA93335.1"/>
    <property type="molecule type" value="Genomic_DNA"/>
</dbReference>
<evidence type="ECO:0000313" key="2">
    <source>
        <dbReference type="EMBL" id="PAA93335.1"/>
    </source>
</evidence>
<dbReference type="AlphaFoldDB" id="A0A267H4Y3"/>
<accession>A0A267H4Y3</accession>
<keyword evidence="1" id="KW-0812">Transmembrane</keyword>
<feature type="non-terminal residue" evidence="2">
    <location>
        <position position="1"/>
    </location>
</feature>
<dbReference type="Proteomes" id="UP000215902">
    <property type="component" value="Unassembled WGS sequence"/>
</dbReference>
<sequence>RVYKYRNGNCQAGAKRSCSLNIGLYLLNEFRQSKAQTTRIFLSRMNRMLACGVALIVLACLISAGHCGGVCSSEGATKTEGNRLCECGYSYIMGQRSNQLQWICRLNGCEDWSEEQGRMVFYEPGQVMQLQGTRCQCVEGSDPYLQDASTLYHIRCSSRK</sequence>
<keyword evidence="3" id="KW-1185">Reference proteome</keyword>
<gene>
    <name evidence="2" type="ORF">BOX15_Mlig010735g2</name>
</gene>
<reference evidence="2 3" key="1">
    <citation type="submission" date="2017-06" db="EMBL/GenBank/DDBJ databases">
        <title>A platform for efficient transgenesis in Macrostomum lignano, a flatworm model organism for stem cell research.</title>
        <authorList>
            <person name="Berezikov E."/>
        </authorList>
    </citation>
    <scope>NUCLEOTIDE SEQUENCE [LARGE SCALE GENOMIC DNA]</scope>
    <source>
        <strain evidence="2">DV1</strain>
        <tissue evidence="2">Whole organism</tissue>
    </source>
</reference>
<proteinExistence type="predicted"/>
<evidence type="ECO:0000256" key="1">
    <source>
        <dbReference type="SAM" id="Phobius"/>
    </source>
</evidence>
<evidence type="ECO:0000313" key="3">
    <source>
        <dbReference type="Proteomes" id="UP000215902"/>
    </source>
</evidence>
<keyword evidence="1" id="KW-1133">Transmembrane helix</keyword>
<name>A0A267H4Y3_9PLAT</name>
<keyword evidence="1" id="KW-0472">Membrane</keyword>
<protein>
    <submittedName>
        <fullName evidence="2">Uncharacterized protein</fullName>
    </submittedName>
</protein>
<feature type="transmembrane region" description="Helical" evidence="1">
    <location>
        <begin position="48"/>
        <end position="66"/>
    </location>
</feature>